<feature type="domain" description="Aldehyde dehydrogenase" evidence="6">
    <location>
        <begin position="19"/>
        <end position="478"/>
    </location>
</feature>
<organism evidence="7">
    <name type="scientific">Pseudomonas putida</name>
    <name type="common">Arthrobacter siderocapsulatus</name>
    <dbReference type="NCBI Taxonomy" id="303"/>
    <lineage>
        <taxon>Bacteria</taxon>
        <taxon>Pseudomonadati</taxon>
        <taxon>Pseudomonadota</taxon>
        <taxon>Gammaproteobacteria</taxon>
        <taxon>Pseudomonadales</taxon>
        <taxon>Pseudomonadaceae</taxon>
        <taxon>Pseudomonas</taxon>
    </lineage>
</organism>
<evidence type="ECO:0000256" key="4">
    <source>
        <dbReference type="PROSITE-ProRule" id="PRU10007"/>
    </source>
</evidence>
<dbReference type="Pfam" id="PF00171">
    <property type="entry name" value="Aldedh"/>
    <property type="match status" value="1"/>
</dbReference>
<evidence type="ECO:0000256" key="2">
    <source>
        <dbReference type="ARBA" id="ARBA00023002"/>
    </source>
</evidence>
<sequence length="490" mass="52906">MVSIPPYENLHLLRIGDQWREGSGVDTLTVNDPYTLAVLVKIRQGTRIDVDEAYAAAEDSQRKWAMAGPAARASVLHKAAEIFDRRKEEIIDWLIREAGSTRIKATIEWGAARSITQESASLCSRVSGHLLESNVPAKENRVYRLPIGVVGVISPWNFPLHLTQRSVAPALAVGNAVVIKPASDTPVTGGLLLAKIFEEAGLPPGLLNVVIGSGGEIGDYFVEHATPGFISFTGSTAVGKRIGSNAFRGGHIKHVALELGGNSPFIVLADADLKQAVNAAVVGKFLHQGQICMAINRIIVEDSIYEEFVGQFIARVSELKWGDPAKGDTVIGPIINAKQLDGLLGKIELARQEGAKLVCGGNPVGNVLPPHVFVDVTPEMEIAKEEIFGPLVGILRARDAEQALQMANKSEFGLSSAIFTGDLERGVNLARRIKAGMTHINDIPVNDEPHVPFGGEKNSGLGRFNGQWVLDELTTLHWISVQHAPRHYPF</sequence>
<name>A5HV15_PSEPU</name>
<feature type="active site" evidence="4">
    <location>
        <position position="258"/>
    </location>
</feature>
<dbReference type="FunFam" id="3.40.605.10:FF:000007">
    <property type="entry name" value="NAD/NADP-dependent betaine aldehyde dehydrogenase"/>
    <property type="match status" value="1"/>
</dbReference>
<comment type="similarity">
    <text evidence="1 5">Belongs to the aldehyde dehydrogenase family.</text>
</comment>
<proteinExistence type="inferred from homology"/>
<dbReference type="Gene3D" id="3.40.309.10">
    <property type="entry name" value="Aldehyde Dehydrogenase, Chain A, domain 2"/>
    <property type="match status" value="1"/>
</dbReference>
<dbReference type="InterPro" id="IPR016161">
    <property type="entry name" value="Ald_DH/histidinol_DH"/>
</dbReference>
<keyword evidence="2 5" id="KW-0560">Oxidoreductase</keyword>
<evidence type="ECO:0000256" key="3">
    <source>
        <dbReference type="ARBA" id="ARBA00023027"/>
    </source>
</evidence>
<dbReference type="FunFam" id="3.40.309.10:FF:000009">
    <property type="entry name" value="Aldehyde dehydrogenase A"/>
    <property type="match status" value="1"/>
</dbReference>
<evidence type="ECO:0000256" key="1">
    <source>
        <dbReference type="ARBA" id="ARBA00009986"/>
    </source>
</evidence>
<dbReference type="PROSITE" id="PS00070">
    <property type="entry name" value="ALDEHYDE_DEHYDR_CYS"/>
    <property type="match status" value="1"/>
</dbReference>
<dbReference type="PANTHER" id="PTHR42986:SF1">
    <property type="entry name" value="BENZALDEHYDE DEHYDROGENASE YFMT"/>
    <property type="match status" value="1"/>
</dbReference>
<evidence type="ECO:0000256" key="5">
    <source>
        <dbReference type="RuleBase" id="RU003345"/>
    </source>
</evidence>
<dbReference type="CDD" id="cd07151">
    <property type="entry name" value="ALDH_HBenzADH"/>
    <property type="match status" value="1"/>
</dbReference>
<evidence type="ECO:0000313" key="7">
    <source>
        <dbReference type="EMBL" id="BAF62890.1"/>
    </source>
</evidence>
<dbReference type="InterPro" id="IPR016162">
    <property type="entry name" value="Ald_DH_N"/>
</dbReference>
<dbReference type="EMBL" id="AB291707">
    <property type="protein sequence ID" value="BAF62890.1"/>
    <property type="molecule type" value="Genomic_DNA"/>
</dbReference>
<dbReference type="InterPro" id="IPR016163">
    <property type="entry name" value="Ald_DH_C"/>
</dbReference>
<reference evidence="7" key="1">
    <citation type="journal article" date="2007" name="Arch. Microbiol.">
        <title>Purification, characterization and gene cloning of isoeugenol-degrading enzyme from Pseudomonas putida IE27.</title>
        <authorList>
            <person name="Yamada M."/>
            <person name="Okada Y."/>
            <person name="Yoshida T."/>
            <person name="Nagasawa T."/>
        </authorList>
    </citation>
    <scope>NUCLEOTIDE SEQUENCE</scope>
    <source>
        <strain evidence="7">IE27</strain>
    </source>
</reference>
<dbReference type="InterPro" id="IPR029510">
    <property type="entry name" value="Ald_DH_CS_GLU"/>
</dbReference>
<dbReference type="PROSITE" id="PS00687">
    <property type="entry name" value="ALDEHYDE_DEHYDR_GLU"/>
    <property type="match status" value="1"/>
</dbReference>
<dbReference type="Gene3D" id="3.40.605.10">
    <property type="entry name" value="Aldehyde Dehydrogenase, Chain A, domain 1"/>
    <property type="match status" value="1"/>
</dbReference>
<dbReference type="InterPro" id="IPR016160">
    <property type="entry name" value="Ald_DH_CS_CYS"/>
</dbReference>
<dbReference type="SUPFAM" id="SSF53720">
    <property type="entry name" value="ALDH-like"/>
    <property type="match status" value="1"/>
</dbReference>
<dbReference type="GO" id="GO:0016620">
    <property type="term" value="F:oxidoreductase activity, acting on the aldehyde or oxo group of donors, NAD or NADP as acceptor"/>
    <property type="evidence" value="ECO:0007669"/>
    <property type="project" value="InterPro"/>
</dbReference>
<dbReference type="PANTHER" id="PTHR42986">
    <property type="entry name" value="BENZALDEHYDE DEHYDROGENASE YFMT"/>
    <property type="match status" value="1"/>
</dbReference>
<protein>
    <submittedName>
        <fullName evidence="7">Probable vanillin dehydrogenase</fullName>
    </submittedName>
</protein>
<keyword evidence="3" id="KW-0520">NAD</keyword>
<dbReference type="AlphaFoldDB" id="A5HV15"/>
<dbReference type="InterPro" id="IPR015590">
    <property type="entry name" value="Aldehyde_DH_dom"/>
</dbReference>
<evidence type="ECO:0000259" key="6">
    <source>
        <dbReference type="Pfam" id="PF00171"/>
    </source>
</evidence>
<accession>A5HV15</accession>